<dbReference type="GO" id="GO:0006094">
    <property type="term" value="P:gluconeogenesis"/>
    <property type="evidence" value="ECO:0007669"/>
    <property type="project" value="UniProtKB-KW"/>
</dbReference>
<gene>
    <name evidence="10" type="primary">sdhA_23</name>
    <name evidence="10" type="ORF">SDC9_132534</name>
</gene>
<keyword evidence="4" id="KW-0004">4Fe-4S</keyword>
<dbReference type="PANTHER" id="PTHR30182:SF1">
    <property type="entry name" value="L-SERINE DEHYDRATASE 1"/>
    <property type="match status" value="1"/>
</dbReference>
<dbReference type="GO" id="GO:0003941">
    <property type="term" value="F:L-serine ammonia-lyase activity"/>
    <property type="evidence" value="ECO:0007669"/>
    <property type="project" value="UniProtKB-EC"/>
</dbReference>
<dbReference type="EC" id="4.3.1.17" evidence="10"/>
<evidence type="ECO:0000256" key="5">
    <source>
        <dbReference type="ARBA" id="ARBA00022723"/>
    </source>
</evidence>
<evidence type="ECO:0000256" key="8">
    <source>
        <dbReference type="ARBA" id="ARBA00023239"/>
    </source>
</evidence>
<dbReference type="Pfam" id="PF03313">
    <property type="entry name" value="SDH_alpha"/>
    <property type="match status" value="1"/>
</dbReference>
<keyword evidence="8 10" id="KW-0456">Lyase</keyword>
<evidence type="ECO:0000256" key="4">
    <source>
        <dbReference type="ARBA" id="ARBA00022485"/>
    </source>
</evidence>
<dbReference type="GO" id="GO:0046872">
    <property type="term" value="F:metal ion binding"/>
    <property type="evidence" value="ECO:0007669"/>
    <property type="project" value="UniProtKB-KW"/>
</dbReference>
<evidence type="ECO:0000259" key="9">
    <source>
        <dbReference type="Pfam" id="PF03313"/>
    </source>
</evidence>
<proteinExistence type="predicted"/>
<dbReference type="GO" id="GO:0051539">
    <property type="term" value="F:4 iron, 4 sulfur cluster binding"/>
    <property type="evidence" value="ECO:0007669"/>
    <property type="project" value="UniProtKB-KW"/>
</dbReference>
<evidence type="ECO:0000256" key="6">
    <source>
        <dbReference type="ARBA" id="ARBA00023004"/>
    </source>
</evidence>
<feature type="domain" description="Serine dehydratase-like alpha subunit" evidence="9">
    <location>
        <begin position="14"/>
        <end position="272"/>
    </location>
</feature>
<dbReference type="InterPro" id="IPR051318">
    <property type="entry name" value="Fe-S_L-Ser"/>
</dbReference>
<protein>
    <submittedName>
        <fullName evidence="10">L-serine dehydratase, alpha chain</fullName>
        <ecNumber evidence="10">4.3.1.17</ecNumber>
    </submittedName>
</protein>
<dbReference type="InterPro" id="IPR005130">
    <property type="entry name" value="Ser_deHydtase-like_asu"/>
</dbReference>
<organism evidence="10">
    <name type="scientific">bioreactor metagenome</name>
    <dbReference type="NCBI Taxonomy" id="1076179"/>
    <lineage>
        <taxon>unclassified sequences</taxon>
        <taxon>metagenomes</taxon>
        <taxon>ecological metagenomes</taxon>
    </lineage>
</organism>
<comment type="cofactor">
    <cofactor evidence="1">
        <name>[4Fe-4S] cluster</name>
        <dbReference type="ChEBI" id="CHEBI:49883"/>
    </cofactor>
</comment>
<evidence type="ECO:0000256" key="2">
    <source>
        <dbReference type="ARBA" id="ARBA00004742"/>
    </source>
</evidence>
<keyword evidence="7" id="KW-0411">Iron-sulfur</keyword>
<evidence type="ECO:0000256" key="3">
    <source>
        <dbReference type="ARBA" id="ARBA00022432"/>
    </source>
</evidence>
<dbReference type="NCBIfam" id="TIGR00718">
    <property type="entry name" value="sda_alpha"/>
    <property type="match status" value="1"/>
</dbReference>
<dbReference type="EMBL" id="VSSQ01033755">
    <property type="protein sequence ID" value="MPM85453.1"/>
    <property type="molecule type" value="Genomic_DNA"/>
</dbReference>
<keyword evidence="6" id="KW-0408">Iron</keyword>
<name>A0A645D933_9ZZZZ</name>
<accession>A0A645D933</accession>
<dbReference type="InterPro" id="IPR004642">
    <property type="entry name" value="Ser_deHydtase_asu"/>
</dbReference>
<evidence type="ECO:0000256" key="7">
    <source>
        <dbReference type="ARBA" id="ARBA00023014"/>
    </source>
</evidence>
<dbReference type="AlphaFoldDB" id="A0A645D933"/>
<dbReference type="PANTHER" id="PTHR30182">
    <property type="entry name" value="L-SERINE DEHYDRATASE"/>
    <property type="match status" value="1"/>
</dbReference>
<comment type="caution">
    <text evidence="10">The sequence shown here is derived from an EMBL/GenBank/DDBJ whole genome shotgun (WGS) entry which is preliminary data.</text>
</comment>
<keyword evidence="3" id="KW-0312">Gluconeogenesis</keyword>
<keyword evidence="5" id="KW-0479">Metal-binding</keyword>
<sequence length="293" mass="30232">MFRNISELVEQARGSSIAQVMLEHEIESTGKSRDEIIARMAAQYQVMKRSAAEGLRGLRSRSGLCGGDARLLDVYIQKGPLLTGGAFPRAINYAIAVNECNAHMGIICASPTAGACGVLPGVLIAAQEHLQKSDEEMTMALFCAGAIGFVIANNAFISGAQGGCQAETGSAAAMAAAAVTELSGGTPQQAANAAAIALKNMLGLPCDPLAGLVEVPCIKRNAGGAANALAAAEMALAGIASFVPCDEVIETMYQIGLSMSPALRETAQGGLAATSTGRKWKSLLWENHDGEHQ</sequence>
<evidence type="ECO:0000256" key="1">
    <source>
        <dbReference type="ARBA" id="ARBA00001966"/>
    </source>
</evidence>
<comment type="pathway">
    <text evidence="2">Carbohydrate biosynthesis; gluconeogenesis.</text>
</comment>
<reference evidence="10" key="1">
    <citation type="submission" date="2019-08" db="EMBL/GenBank/DDBJ databases">
        <authorList>
            <person name="Kucharzyk K."/>
            <person name="Murdoch R.W."/>
            <person name="Higgins S."/>
            <person name="Loffler F."/>
        </authorList>
    </citation>
    <scope>NUCLEOTIDE SEQUENCE</scope>
</reference>
<evidence type="ECO:0000313" key="10">
    <source>
        <dbReference type="EMBL" id="MPM85453.1"/>
    </source>
</evidence>